<dbReference type="PANTHER" id="PTHR42693">
    <property type="entry name" value="ARYLSULFATASE FAMILY MEMBER"/>
    <property type="match status" value="1"/>
</dbReference>
<dbReference type="Proteomes" id="UP000011529">
    <property type="component" value="Unassembled WGS sequence"/>
</dbReference>
<accession>M2A7X0</accession>
<keyword evidence="3" id="KW-0472">Membrane</keyword>
<evidence type="ECO:0000313" key="6">
    <source>
        <dbReference type="Proteomes" id="UP000011529"/>
    </source>
</evidence>
<dbReference type="InterPro" id="IPR050738">
    <property type="entry name" value="Sulfatase"/>
</dbReference>
<name>M2A7X0_9BACT</name>
<dbReference type="FunFam" id="3.30.1120.10:FF:000008">
    <property type="entry name" value="Arylsulfatase"/>
    <property type="match status" value="1"/>
</dbReference>
<dbReference type="GO" id="GO:0004065">
    <property type="term" value="F:arylsulfatase activity"/>
    <property type="evidence" value="ECO:0007669"/>
    <property type="project" value="TreeGrafter"/>
</dbReference>
<dbReference type="PANTHER" id="PTHR42693:SF53">
    <property type="entry name" value="ENDO-4-O-SULFATASE"/>
    <property type="match status" value="1"/>
</dbReference>
<dbReference type="EMBL" id="ANMO01000091">
    <property type="protein sequence ID" value="EMB17646.1"/>
    <property type="molecule type" value="Genomic_DNA"/>
</dbReference>
<keyword evidence="6" id="KW-1185">Reference proteome</keyword>
<proteinExistence type="inferred from homology"/>
<reference evidence="5" key="1">
    <citation type="submission" date="2012-11" db="EMBL/GenBank/DDBJ databases">
        <title>Permanent draft genomes of Rhodopirellula europaea strain SH398 and 6C.</title>
        <authorList>
            <person name="Richter M."/>
            <person name="Richter-Heitmann T."/>
            <person name="Frank C."/>
            <person name="Harder J."/>
            <person name="Glockner F.O."/>
        </authorList>
    </citation>
    <scope>NUCLEOTIDE SEQUENCE</scope>
    <source>
        <strain evidence="5">6C</strain>
    </source>
</reference>
<dbReference type="PATRIC" id="fig|1263867.3.peg.1705"/>
<dbReference type="AlphaFoldDB" id="M2A7X0"/>
<evidence type="ECO:0000256" key="3">
    <source>
        <dbReference type="SAM" id="Phobius"/>
    </source>
</evidence>
<protein>
    <submittedName>
        <fullName evidence="5">Arylsulfatase</fullName>
    </submittedName>
</protein>
<reference evidence="5" key="2">
    <citation type="journal article" date="2013" name="Mar. Genomics">
        <title>Expression of sulfatases in Rhodopirellula baltica and the diversity of sulfatases in the genus Rhodopirellula.</title>
        <authorList>
            <person name="Wegner C.E."/>
            <person name="Richter-Heitmann T."/>
            <person name="Klindworth A."/>
            <person name="Klockow C."/>
            <person name="Richter M."/>
            <person name="Achstetter T."/>
            <person name="Glockner F.O."/>
            <person name="Harder J."/>
        </authorList>
    </citation>
    <scope>NUCLEOTIDE SEQUENCE [LARGE SCALE GENOMIC DNA]</scope>
    <source>
        <strain evidence="5">6C</strain>
    </source>
</reference>
<dbReference type="Pfam" id="PF00884">
    <property type="entry name" value="Sulfatase"/>
    <property type="match status" value="1"/>
</dbReference>
<keyword evidence="2" id="KW-0378">Hydrolase</keyword>
<keyword evidence="3" id="KW-0812">Transmembrane</keyword>
<evidence type="ECO:0000259" key="4">
    <source>
        <dbReference type="Pfam" id="PF00884"/>
    </source>
</evidence>
<comment type="caution">
    <text evidence="5">The sequence shown here is derived from an EMBL/GenBank/DDBJ whole genome shotgun (WGS) entry which is preliminary data.</text>
</comment>
<dbReference type="InterPro" id="IPR000917">
    <property type="entry name" value="Sulfatase_N"/>
</dbReference>
<comment type="similarity">
    <text evidence="1">Belongs to the sulfatase family.</text>
</comment>
<dbReference type="SUPFAM" id="SSF53649">
    <property type="entry name" value="Alkaline phosphatase-like"/>
    <property type="match status" value="1"/>
</dbReference>
<feature type="domain" description="Sulfatase N-terminal" evidence="4">
    <location>
        <begin position="72"/>
        <end position="465"/>
    </location>
</feature>
<dbReference type="InterPro" id="IPR017850">
    <property type="entry name" value="Alkaline_phosphatase_core_sf"/>
</dbReference>
<evidence type="ECO:0000256" key="2">
    <source>
        <dbReference type="ARBA" id="ARBA00022801"/>
    </source>
</evidence>
<dbReference type="FunFam" id="3.40.720.10:FF:000047">
    <property type="entry name" value="Arylsulfatase"/>
    <property type="match status" value="1"/>
</dbReference>
<feature type="transmembrane region" description="Helical" evidence="3">
    <location>
        <begin position="49"/>
        <end position="68"/>
    </location>
</feature>
<evidence type="ECO:0000313" key="5">
    <source>
        <dbReference type="EMBL" id="EMB17646.1"/>
    </source>
</evidence>
<sequence>MFDGRDPIELRAYRSRRVQLRNVVRPIMNRVLFASTSFFRSVCQIHFKAALWMAFVIVALGLPGWSIADDRPNIVVIMVDDMGFSDIGLYGSEIPTPHLDALAANGAKFSQFYNTGRCCPTRAALLTGLYSHQTGIGWMTTDQKLEGYRGRLNDQCVTIGEVLGQAGYFTAMTGKWHVGFKQGVTPWGRGFDRSLNLPAGGLHFSNQTGSKGGAKLFLNGQEVAKDDPQFDPPWYGSDLWTEQGIEFIDEAIAEDKPFFWYLAHVAPHFPCMAPEATIAKYRGKYMHGWDKLREERYARQIESGLVDASWSLEPRPEQIPAWDSLSQEEKERYDDMMAIYAAMIEEIDRNIGKLVAALDSRGKLDNTLILFLSDNGGNAEGGVSGRYEGDSPGDRHSNVFIGRCWAHLNNTPFRKYKHYNHEGGIATPLIAHWPAKIQPATDQKTWIKTPTHVIDLMATCVDLAKAEYPTRFNGNEIHPLEGQSLQPLLTGTGEFAERALYWEHEGNAAVRAGNRKLVRQGARGEWELFDLGTDRTEQANLATANPDEVSDLQKQWRQWAKSHQVLPKPTKKKK</sequence>
<keyword evidence="3" id="KW-1133">Transmembrane helix</keyword>
<dbReference type="Gene3D" id="3.40.720.10">
    <property type="entry name" value="Alkaline Phosphatase, subunit A"/>
    <property type="match status" value="1"/>
</dbReference>
<evidence type="ECO:0000256" key="1">
    <source>
        <dbReference type="ARBA" id="ARBA00008779"/>
    </source>
</evidence>
<organism evidence="5 6">
    <name type="scientific">Rhodopirellula europaea 6C</name>
    <dbReference type="NCBI Taxonomy" id="1263867"/>
    <lineage>
        <taxon>Bacteria</taxon>
        <taxon>Pseudomonadati</taxon>
        <taxon>Planctomycetota</taxon>
        <taxon>Planctomycetia</taxon>
        <taxon>Pirellulales</taxon>
        <taxon>Pirellulaceae</taxon>
        <taxon>Rhodopirellula</taxon>
    </lineage>
</organism>
<gene>
    <name evidence="5" type="ORF">RE6C_01606</name>
</gene>
<dbReference type="CDD" id="cd16025">
    <property type="entry name" value="PAS_like"/>
    <property type="match status" value="1"/>
</dbReference>
<dbReference type="Gene3D" id="3.30.1120.10">
    <property type="match status" value="1"/>
</dbReference>